<dbReference type="PANTHER" id="PTHR30290:SF9">
    <property type="entry name" value="OLIGOPEPTIDE-BINDING PROTEIN APPA"/>
    <property type="match status" value="1"/>
</dbReference>
<feature type="transmembrane region" description="Helical" evidence="4">
    <location>
        <begin position="82"/>
        <end position="102"/>
    </location>
</feature>
<dbReference type="EMBL" id="PFBP01000003">
    <property type="protein sequence ID" value="PIT90118.1"/>
    <property type="molecule type" value="Genomic_DNA"/>
</dbReference>
<evidence type="ECO:0000256" key="2">
    <source>
        <dbReference type="ARBA" id="ARBA00022448"/>
    </source>
</evidence>
<evidence type="ECO:0000313" key="7">
    <source>
        <dbReference type="Proteomes" id="UP000231464"/>
    </source>
</evidence>
<evidence type="ECO:0000313" key="6">
    <source>
        <dbReference type="EMBL" id="PIT90118.1"/>
    </source>
</evidence>
<dbReference type="Pfam" id="PF00496">
    <property type="entry name" value="SBP_bac_5"/>
    <property type="match status" value="1"/>
</dbReference>
<dbReference type="GO" id="GO:1904680">
    <property type="term" value="F:peptide transmembrane transporter activity"/>
    <property type="evidence" value="ECO:0007669"/>
    <property type="project" value="TreeGrafter"/>
</dbReference>
<sequence length="617" mass="69646">MSNFLDILKKIFSPFYILKPKLLRAQVFFRFFKKKFEPGLRDDLDQRLFINLNKTKKKWPGIRQWKYLNAILLAREKNKIKIAAAVLVLTIFGLLVNLYYVMTVVGPKNGGEYSEGLVGLPKLINPLYASLNQVDSDLSGLVYSGLVKIDNQGLIGPDLAGNWQISPDGKIYTFYLKNNLKFHDGIELIADDVVFTIEAIQNPSYKSPLEPNFQGVKVEKVDETALRFILSEPYAPFLENLTVGILPQHIWAEVAPVNMALADYNLKPIGSGPFKFKSFAKDKLGNLKTYTLGRNELYYEQPPYLETLTFKFYTDYNSAADALKNHNIDGLSFIPKDLKDNLATRKDLNYCYLRLPQYTALFFNQANNAALKELKVRQVLAFGLDKKEIVAQALGAGEVIDGPIFSGMIGYHPNIKKYNFNPTEAEALLDAAGYLQKQGEPSRKKGEAELKITLTTVNKAENASVAGLISKMWLALGIKVQLNLVDANQIKDIIKNRSFEVLLFGEILGADPDPYPFWHSSEAGSTGLNLANFINKDADKLLEDARKSFDPTVRHEKYVQFQNILAENLPAIFLYTPQYVYPITGEIKGIETQNITTPAGRFCNIENWYVKTKRVLK</sequence>
<keyword evidence="4" id="KW-0812">Transmembrane</keyword>
<dbReference type="SUPFAM" id="SSF53850">
    <property type="entry name" value="Periplasmic binding protein-like II"/>
    <property type="match status" value="1"/>
</dbReference>
<organism evidence="6 7">
    <name type="scientific">Candidatus Kuenenbacteria bacterium CG10_big_fil_rev_8_21_14_0_10_36_11</name>
    <dbReference type="NCBI Taxonomy" id="1974618"/>
    <lineage>
        <taxon>Bacteria</taxon>
        <taxon>Candidatus Kueneniibacteriota</taxon>
    </lineage>
</organism>
<dbReference type="GO" id="GO:0043190">
    <property type="term" value="C:ATP-binding cassette (ABC) transporter complex"/>
    <property type="evidence" value="ECO:0007669"/>
    <property type="project" value="InterPro"/>
</dbReference>
<proteinExistence type="inferred from homology"/>
<dbReference type="InterPro" id="IPR000914">
    <property type="entry name" value="SBP_5_dom"/>
</dbReference>
<dbReference type="Gene3D" id="3.40.190.10">
    <property type="entry name" value="Periplasmic binding protein-like II"/>
    <property type="match status" value="1"/>
</dbReference>
<dbReference type="InterPro" id="IPR030678">
    <property type="entry name" value="Peptide/Ni-bd"/>
</dbReference>
<evidence type="ECO:0000256" key="3">
    <source>
        <dbReference type="ARBA" id="ARBA00022729"/>
    </source>
</evidence>
<dbReference type="InterPro" id="IPR039424">
    <property type="entry name" value="SBP_5"/>
</dbReference>
<protein>
    <recommendedName>
        <fullName evidence="5">Solute-binding protein family 5 domain-containing protein</fullName>
    </recommendedName>
</protein>
<dbReference type="GO" id="GO:0042597">
    <property type="term" value="C:periplasmic space"/>
    <property type="evidence" value="ECO:0007669"/>
    <property type="project" value="UniProtKB-ARBA"/>
</dbReference>
<evidence type="ECO:0000256" key="4">
    <source>
        <dbReference type="SAM" id="Phobius"/>
    </source>
</evidence>
<evidence type="ECO:0000259" key="5">
    <source>
        <dbReference type="Pfam" id="PF00496"/>
    </source>
</evidence>
<keyword evidence="2" id="KW-0813">Transport</keyword>
<gene>
    <name evidence="6" type="ORF">COU23_00180</name>
</gene>
<dbReference type="PANTHER" id="PTHR30290">
    <property type="entry name" value="PERIPLASMIC BINDING COMPONENT OF ABC TRANSPORTER"/>
    <property type="match status" value="1"/>
</dbReference>
<dbReference type="AlphaFoldDB" id="A0A2M6WBD2"/>
<keyword evidence="4" id="KW-1133">Transmembrane helix</keyword>
<dbReference type="Gene3D" id="3.10.105.10">
    <property type="entry name" value="Dipeptide-binding Protein, Domain 3"/>
    <property type="match status" value="1"/>
</dbReference>
<comment type="caution">
    <text evidence="6">The sequence shown here is derived from an EMBL/GenBank/DDBJ whole genome shotgun (WGS) entry which is preliminary data.</text>
</comment>
<dbReference type="Gene3D" id="3.90.76.10">
    <property type="entry name" value="Dipeptide-binding Protein, Domain 1"/>
    <property type="match status" value="1"/>
</dbReference>
<feature type="domain" description="Solute-binding protein family 5" evidence="5">
    <location>
        <begin position="156"/>
        <end position="520"/>
    </location>
</feature>
<evidence type="ECO:0000256" key="1">
    <source>
        <dbReference type="ARBA" id="ARBA00005695"/>
    </source>
</evidence>
<reference evidence="7" key="1">
    <citation type="submission" date="2017-09" db="EMBL/GenBank/DDBJ databases">
        <title>Depth-based differentiation of microbial function through sediment-hosted aquifers and enrichment of novel symbionts in the deep terrestrial subsurface.</title>
        <authorList>
            <person name="Probst A.J."/>
            <person name="Ladd B."/>
            <person name="Jarett J.K."/>
            <person name="Geller-Mcgrath D.E."/>
            <person name="Sieber C.M.K."/>
            <person name="Emerson J.B."/>
            <person name="Anantharaman K."/>
            <person name="Thomas B.C."/>
            <person name="Malmstrom R."/>
            <person name="Stieglmeier M."/>
            <person name="Klingl A."/>
            <person name="Woyke T."/>
            <person name="Ryan C.M."/>
            <person name="Banfield J.F."/>
        </authorList>
    </citation>
    <scope>NUCLEOTIDE SEQUENCE [LARGE SCALE GENOMIC DNA]</scope>
</reference>
<dbReference type="Proteomes" id="UP000231464">
    <property type="component" value="Unassembled WGS sequence"/>
</dbReference>
<dbReference type="PIRSF" id="PIRSF002741">
    <property type="entry name" value="MppA"/>
    <property type="match status" value="1"/>
</dbReference>
<comment type="similarity">
    <text evidence="1">Belongs to the bacterial solute-binding protein 5 family.</text>
</comment>
<keyword evidence="3" id="KW-0732">Signal</keyword>
<accession>A0A2M6WBD2</accession>
<keyword evidence="4" id="KW-0472">Membrane</keyword>
<dbReference type="GO" id="GO:0015833">
    <property type="term" value="P:peptide transport"/>
    <property type="evidence" value="ECO:0007669"/>
    <property type="project" value="TreeGrafter"/>
</dbReference>
<name>A0A2M6WBD2_9BACT</name>